<dbReference type="Gene3D" id="2.30.42.10">
    <property type="match status" value="1"/>
</dbReference>
<keyword evidence="7 11" id="KW-0862">Zinc</keyword>
<keyword evidence="5 11" id="KW-0812">Transmembrane</keyword>
<dbReference type="InterPro" id="IPR008915">
    <property type="entry name" value="Peptidase_M50"/>
</dbReference>
<dbReference type="GO" id="GO:0004222">
    <property type="term" value="F:metalloendopeptidase activity"/>
    <property type="evidence" value="ECO:0007669"/>
    <property type="project" value="InterPro"/>
</dbReference>
<evidence type="ECO:0000256" key="9">
    <source>
        <dbReference type="ARBA" id="ARBA00023049"/>
    </source>
</evidence>
<dbReference type="GO" id="GO:0006508">
    <property type="term" value="P:proteolysis"/>
    <property type="evidence" value="ECO:0007669"/>
    <property type="project" value="UniProtKB-KW"/>
</dbReference>
<evidence type="ECO:0000256" key="4">
    <source>
        <dbReference type="ARBA" id="ARBA00022670"/>
    </source>
</evidence>
<comment type="similarity">
    <text evidence="3 11">Belongs to the peptidase M50B family.</text>
</comment>
<dbReference type="Proteomes" id="UP000007460">
    <property type="component" value="Chromosome"/>
</dbReference>
<evidence type="ECO:0000256" key="5">
    <source>
        <dbReference type="ARBA" id="ARBA00022692"/>
    </source>
</evidence>
<feature type="transmembrane region" description="Helical" evidence="11">
    <location>
        <begin position="6"/>
        <end position="23"/>
    </location>
</feature>
<accession>D5BR58</accession>
<evidence type="ECO:0000256" key="3">
    <source>
        <dbReference type="ARBA" id="ARBA00007931"/>
    </source>
</evidence>
<keyword evidence="6 11" id="KW-0378">Hydrolase</keyword>
<comment type="subcellular location">
    <subcellularLocation>
        <location evidence="2">Membrane</location>
        <topology evidence="2">Multi-pass membrane protein</topology>
    </subcellularLocation>
</comment>
<dbReference type="SUPFAM" id="SSF50156">
    <property type="entry name" value="PDZ domain-like"/>
    <property type="match status" value="1"/>
</dbReference>
<keyword evidence="8 11" id="KW-1133">Transmembrane helix</keyword>
<dbReference type="RefSeq" id="WP_013045384.1">
    <property type="nucleotide sequence ID" value="NC_014010.1"/>
</dbReference>
<dbReference type="PANTHER" id="PTHR42837:SF2">
    <property type="entry name" value="MEMBRANE METALLOPROTEASE ARASP2, CHLOROPLASTIC-RELATED"/>
    <property type="match status" value="1"/>
</dbReference>
<dbReference type="NCBIfam" id="TIGR00054">
    <property type="entry name" value="RIP metalloprotease RseP"/>
    <property type="match status" value="1"/>
</dbReference>
<dbReference type="InterPro" id="IPR004387">
    <property type="entry name" value="Pept_M50_Zn"/>
</dbReference>
<dbReference type="PANTHER" id="PTHR42837">
    <property type="entry name" value="REGULATOR OF SIGMA-E PROTEASE RSEP"/>
    <property type="match status" value="1"/>
</dbReference>
<dbReference type="KEGG" id="apb:SAR116_0512"/>
<keyword evidence="9 11" id="KW-0482">Metalloprotease</keyword>
<dbReference type="InterPro" id="IPR041489">
    <property type="entry name" value="PDZ_6"/>
</dbReference>
<dbReference type="CDD" id="cd06163">
    <property type="entry name" value="S2P-M50_PDZ_RseP-like"/>
    <property type="match status" value="1"/>
</dbReference>
<evidence type="ECO:0000256" key="2">
    <source>
        <dbReference type="ARBA" id="ARBA00004141"/>
    </source>
</evidence>
<dbReference type="AlphaFoldDB" id="D5BR58"/>
<organism evidence="13 14">
    <name type="scientific">Puniceispirillum marinum (strain IMCC1322)</name>
    <dbReference type="NCBI Taxonomy" id="488538"/>
    <lineage>
        <taxon>Bacteria</taxon>
        <taxon>Pseudomonadati</taxon>
        <taxon>Pseudomonadota</taxon>
        <taxon>Alphaproteobacteria</taxon>
        <taxon>Candidatus Puniceispirillales</taxon>
        <taxon>Candidatus Puniceispirillaceae</taxon>
        <taxon>Candidatus Puniceispirillum</taxon>
    </lineage>
</organism>
<keyword evidence="10 11" id="KW-0472">Membrane</keyword>
<dbReference type="Pfam" id="PF17820">
    <property type="entry name" value="PDZ_6"/>
    <property type="match status" value="1"/>
</dbReference>
<keyword evidence="11" id="KW-0479">Metal-binding</keyword>
<dbReference type="EC" id="3.4.24.-" evidence="11"/>
<dbReference type="SMART" id="SM00228">
    <property type="entry name" value="PDZ"/>
    <property type="match status" value="1"/>
</dbReference>
<dbReference type="GO" id="GO:0046872">
    <property type="term" value="F:metal ion binding"/>
    <property type="evidence" value="ECO:0007669"/>
    <property type="project" value="UniProtKB-KW"/>
</dbReference>
<reference evidence="13 14" key="1">
    <citation type="journal article" date="2010" name="J. Bacteriol.">
        <title>Complete genome sequence of "Candidatus Puniceispirillum marinum" IMCC1322, a representative of the SAR116 clade in the Alphaproteobacteria.</title>
        <authorList>
            <person name="Oh H.M."/>
            <person name="Kwon K.K."/>
            <person name="Kang I."/>
            <person name="Kang S.G."/>
            <person name="Lee J.H."/>
            <person name="Kim S.J."/>
            <person name="Cho J.C."/>
        </authorList>
    </citation>
    <scope>NUCLEOTIDE SEQUENCE [LARGE SCALE GENOMIC DNA]</scope>
    <source>
        <strain evidence="13 14">IMCC1322</strain>
    </source>
</reference>
<sequence>MGDLGFFDLIIGFLLLITPVVFFHELGHYWVARKAGVIVEVFSIGFGPELYGRTAKNGTRWRIAAIPFGGFVKMRGDEDAASTPGQDSAHVEGSFGGAGLYWRMAIVLAGPVANFILGILLFAMVYITVGKQILPAEIGEVIPNMPAAEAGLQSGDLILEIDGIKIREFNDMRGLIIESPGKQLDFRLRRDGQELTLPVTPKAQFSDQLDITVGVLGVRSVPVNARVRMAPSTAVVTATSDAFHMSIMILRGLGRAVTGNIQKGEVGGPVRIAEISGTVLNQGIVPFILLTAVISINLGLINLLPIPALDGGHMAFFLIEAVLGKPLPLHWQAILMRGGIAILMTLTLFLVLFDLARLIP</sequence>
<dbReference type="OrthoDB" id="9782003at2"/>
<evidence type="ECO:0000259" key="12">
    <source>
        <dbReference type="PROSITE" id="PS50106"/>
    </source>
</evidence>
<dbReference type="PROSITE" id="PS50106">
    <property type="entry name" value="PDZ"/>
    <property type="match status" value="1"/>
</dbReference>
<evidence type="ECO:0000256" key="6">
    <source>
        <dbReference type="ARBA" id="ARBA00022801"/>
    </source>
</evidence>
<dbReference type="eggNOG" id="COG0750">
    <property type="taxonomic scope" value="Bacteria"/>
</dbReference>
<dbReference type="STRING" id="488538.SAR116_0512"/>
<feature type="transmembrane region" description="Helical" evidence="11">
    <location>
        <begin position="35"/>
        <end position="52"/>
    </location>
</feature>
<protein>
    <recommendedName>
        <fullName evidence="11">Zinc metalloprotease</fullName>
        <ecNumber evidence="11">3.4.24.-</ecNumber>
    </recommendedName>
</protein>
<dbReference type="EMBL" id="CP001751">
    <property type="protein sequence ID" value="ADE38755.1"/>
    <property type="molecule type" value="Genomic_DNA"/>
</dbReference>
<dbReference type="GO" id="GO:0016020">
    <property type="term" value="C:membrane"/>
    <property type="evidence" value="ECO:0007669"/>
    <property type="project" value="UniProtKB-SubCell"/>
</dbReference>
<dbReference type="Pfam" id="PF02163">
    <property type="entry name" value="Peptidase_M50"/>
    <property type="match status" value="1"/>
</dbReference>
<dbReference type="HOGENOM" id="CLU_025778_1_0_5"/>
<dbReference type="InterPro" id="IPR036034">
    <property type="entry name" value="PDZ_sf"/>
</dbReference>
<evidence type="ECO:0000256" key="8">
    <source>
        <dbReference type="ARBA" id="ARBA00022989"/>
    </source>
</evidence>
<feature type="transmembrane region" description="Helical" evidence="11">
    <location>
        <begin position="100"/>
        <end position="127"/>
    </location>
</feature>
<evidence type="ECO:0000256" key="10">
    <source>
        <dbReference type="ARBA" id="ARBA00023136"/>
    </source>
</evidence>
<evidence type="ECO:0000256" key="11">
    <source>
        <dbReference type="RuleBase" id="RU362031"/>
    </source>
</evidence>
<keyword evidence="14" id="KW-1185">Reference proteome</keyword>
<dbReference type="InterPro" id="IPR001478">
    <property type="entry name" value="PDZ"/>
</dbReference>
<evidence type="ECO:0000256" key="1">
    <source>
        <dbReference type="ARBA" id="ARBA00001947"/>
    </source>
</evidence>
<feature type="transmembrane region" description="Helical" evidence="11">
    <location>
        <begin position="329"/>
        <end position="353"/>
    </location>
</feature>
<name>D5BR58_PUNMI</name>
<comment type="cofactor">
    <cofactor evidence="1 11">
        <name>Zn(2+)</name>
        <dbReference type="ChEBI" id="CHEBI:29105"/>
    </cofactor>
</comment>
<feature type="transmembrane region" description="Helical" evidence="11">
    <location>
        <begin position="284"/>
        <end position="309"/>
    </location>
</feature>
<evidence type="ECO:0000256" key="7">
    <source>
        <dbReference type="ARBA" id="ARBA00022833"/>
    </source>
</evidence>
<gene>
    <name evidence="13" type="ordered locus">SAR116_0512</name>
</gene>
<proteinExistence type="inferred from homology"/>
<feature type="domain" description="PDZ" evidence="12">
    <location>
        <begin position="138"/>
        <end position="203"/>
    </location>
</feature>
<evidence type="ECO:0000313" key="13">
    <source>
        <dbReference type="EMBL" id="ADE38755.1"/>
    </source>
</evidence>
<dbReference type="CDD" id="cd23081">
    <property type="entry name" value="cpPDZ_EcRseP-like"/>
    <property type="match status" value="1"/>
</dbReference>
<evidence type="ECO:0000313" key="14">
    <source>
        <dbReference type="Proteomes" id="UP000007460"/>
    </source>
</evidence>
<keyword evidence="4" id="KW-0645">Protease</keyword>